<reference evidence="19 20" key="1">
    <citation type="submission" date="2016-04" db="EMBL/GenBank/DDBJ databases">
        <title>The genome of Intoshia linei affirms orthonectids as highly simplified spiralians.</title>
        <authorList>
            <person name="Mikhailov K.V."/>
            <person name="Slusarev G.S."/>
            <person name="Nikitin M.A."/>
            <person name="Logacheva M.D."/>
            <person name="Penin A."/>
            <person name="Aleoshin V."/>
            <person name="Panchin Y.V."/>
        </authorList>
    </citation>
    <scope>NUCLEOTIDE SEQUENCE [LARGE SCALE GENOMIC DNA]</scope>
    <source>
        <strain evidence="19">Intl2013</strain>
        <tissue evidence="19">Whole animal</tissue>
    </source>
</reference>
<evidence type="ECO:0000313" key="20">
    <source>
        <dbReference type="Proteomes" id="UP000078046"/>
    </source>
</evidence>
<evidence type="ECO:0000256" key="10">
    <source>
        <dbReference type="ARBA" id="ARBA00022842"/>
    </source>
</evidence>
<comment type="subcellular location">
    <subcellularLocation>
        <location evidence="3">Membrane</location>
        <topology evidence="3">Multi-pass membrane protein</topology>
    </subcellularLocation>
</comment>
<evidence type="ECO:0000313" key="19">
    <source>
        <dbReference type="EMBL" id="OAF66431.1"/>
    </source>
</evidence>
<keyword evidence="9" id="KW-0479">Metal-binding</keyword>
<dbReference type="Proteomes" id="UP000078046">
    <property type="component" value="Unassembled WGS sequence"/>
</dbReference>
<dbReference type="PANTHER" id="PTHR15362:SF4">
    <property type="entry name" value="CDP-DIACYLGLYCEROL--INOSITOL 3-PHOSPHATIDYLTRANSFERASE"/>
    <property type="match status" value="1"/>
</dbReference>
<dbReference type="GO" id="GO:0003881">
    <property type="term" value="F:CDP-diacylglycerol-inositol 3-phosphatidyltransferase activity"/>
    <property type="evidence" value="ECO:0007669"/>
    <property type="project" value="UniProtKB-UniRule"/>
</dbReference>
<dbReference type="AlphaFoldDB" id="A0A177AYE3"/>
<comment type="similarity">
    <text evidence="4 16 17">Belongs to the CDP-alcohol phosphatidyltransferase class-I family.</text>
</comment>
<dbReference type="EC" id="2.7.8.11" evidence="5 16"/>
<organism evidence="19 20">
    <name type="scientific">Intoshia linei</name>
    <dbReference type="NCBI Taxonomy" id="1819745"/>
    <lineage>
        <taxon>Eukaryota</taxon>
        <taxon>Metazoa</taxon>
        <taxon>Spiralia</taxon>
        <taxon>Lophotrochozoa</taxon>
        <taxon>Mesozoa</taxon>
        <taxon>Orthonectida</taxon>
        <taxon>Rhopaluridae</taxon>
        <taxon>Intoshia</taxon>
    </lineage>
</organism>
<evidence type="ECO:0000256" key="14">
    <source>
        <dbReference type="ARBA" id="ARBA00023209"/>
    </source>
</evidence>
<dbReference type="InterPro" id="IPR043130">
    <property type="entry name" value="CDP-OH_PTrfase_TM_dom"/>
</dbReference>
<proteinExistence type="inferred from homology"/>
<feature type="transmembrane region" description="Helical" evidence="18">
    <location>
        <begin position="12"/>
        <end position="32"/>
    </location>
</feature>
<dbReference type="OrthoDB" id="10251079at2759"/>
<evidence type="ECO:0000256" key="18">
    <source>
        <dbReference type="SAM" id="Phobius"/>
    </source>
</evidence>
<evidence type="ECO:0000256" key="1">
    <source>
        <dbReference type="ARBA" id="ARBA00001936"/>
    </source>
</evidence>
<dbReference type="PANTHER" id="PTHR15362">
    <property type="entry name" value="PHOSPHATIDYLINOSITOL SYNTHASE"/>
    <property type="match status" value="1"/>
</dbReference>
<protein>
    <recommendedName>
        <fullName evidence="5 16">CDP-diacylglycerol--inositol 3-phosphatidyltransferase</fullName>
        <ecNumber evidence="5 16">2.7.8.11</ecNumber>
    </recommendedName>
</protein>
<evidence type="ECO:0000256" key="12">
    <source>
        <dbReference type="ARBA" id="ARBA00023098"/>
    </source>
</evidence>
<keyword evidence="20" id="KW-1185">Reference proteome</keyword>
<name>A0A177AYE3_9BILA</name>
<dbReference type="InterPro" id="IPR000462">
    <property type="entry name" value="CDP-OH_P_trans"/>
</dbReference>
<dbReference type="GO" id="GO:0016020">
    <property type="term" value="C:membrane"/>
    <property type="evidence" value="ECO:0007669"/>
    <property type="project" value="UniProtKB-SubCell"/>
</dbReference>
<accession>A0A177AYE3</accession>
<dbReference type="GO" id="GO:0005794">
    <property type="term" value="C:Golgi apparatus"/>
    <property type="evidence" value="ECO:0007669"/>
    <property type="project" value="TreeGrafter"/>
</dbReference>
<comment type="catalytic activity">
    <reaction evidence="16">
        <text>a CDP-1,2-diacyl-sn-glycerol + myo-inositol = a 1,2-diacyl-sn-glycero-3-phospho-(1D-myo-inositol) + CMP + H(+)</text>
        <dbReference type="Rhea" id="RHEA:11580"/>
        <dbReference type="ChEBI" id="CHEBI:15378"/>
        <dbReference type="ChEBI" id="CHEBI:17268"/>
        <dbReference type="ChEBI" id="CHEBI:57880"/>
        <dbReference type="ChEBI" id="CHEBI:58332"/>
        <dbReference type="ChEBI" id="CHEBI:60377"/>
        <dbReference type="EC" id="2.7.8.11"/>
    </reaction>
</comment>
<dbReference type="Pfam" id="PF01066">
    <property type="entry name" value="CDP-OH_P_transf"/>
    <property type="match status" value="1"/>
</dbReference>
<dbReference type="EMBL" id="LWCA01000934">
    <property type="protein sequence ID" value="OAF66431.1"/>
    <property type="molecule type" value="Genomic_DNA"/>
</dbReference>
<evidence type="ECO:0000256" key="16">
    <source>
        <dbReference type="PIRNR" id="PIRNR000848"/>
    </source>
</evidence>
<evidence type="ECO:0000256" key="11">
    <source>
        <dbReference type="ARBA" id="ARBA00022989"/>
    </source>
</evidence>
<keyword evidence="15 16" id="KW-1208">Phospholipid metabolism</keyword>
<dbReference type="InterPro" id="IPR048254">
    <property type="entry name" value="CDP_ALCOHOL_P_TRANSF_CS"/>
</dbReference>
<comment type="cofactor">
    <cofactor evidence="2">
        <name>Mg(2+)</name>
        <dbReference type="ChEBI" id="CHEBI:18420"/>
    </cofactor>
</comment>
<comment type="cofactor">
    <cofactor evidence="1">
        <name>Mn(2+)</name>
        <dbReference type="ChEBI" id="CHEBI:29035"/>
    </cofactor>
</comment>
<evidence type="ECO:0000256" key="13">
    <source>
        <dbReference type="ARBA" id="ARBA00023136"/>
    </source>
</evidence>
<keyword evidence="14 16" id="KW-0594">Phospholipid biosynthesis</keyword>
<dbReference type="GO" id="GO:0046872">
    <property type="term" value="F:metal ion binding"/>
    <property type="evidence" value="ECO:0007669"/>
    <property type="project" value="UniProtKB-KW"/>
</dbReference>
<sequence>MKLTHCDIYLFWPNIIGYVRVICLLISCMSFMKNPYIAIISYIVSIGMDAIDGKVARAFNQSTIFGGYLDMITDRCTTMSLVSFLMIFYPRYALFFVLVNVIDMSSHWSHVHSNAVMGNQTHKSVKKEENIILSYYYSNKNFFYSACIFSEGFYVWMYILNFVPIFLVKLMVYFTFPFALLKIFINLVQLKVASDQLISLDVKNRNQNVEK</sequence>
<dbReference type="Gene3D" id="1.20.120.1760">
    <property type="match status" value="1"/>
</dbReference>
<evidence type="ECO:0000256" key="5">
    <source>
        <dbReference type="ARBA" id="ARBA00013212"/>
    </source>
</evidence>
<keyword evidence="7 16" id="KW-0808">Transferase</keyword>
<dbReference type="InterPro" id="IPR014387">
    <property type="entry name" value="CDP_diag_ino_3_P_euk"/>
</dbReference>
<evidence type="ECO:0000256" key="7">
    <source>
        <dbReference type="ARBA" id="ARBA00022679"/>
    </source>
</evidence>
<dbReference type="PIRSF" id="PIRSF000848">
    <property type="entry name" value="CDP_diag_ino_3_P"/>
    <property type="match status" value="1"/>
</dbReference>
<evidence type="ECO:0000256" key="9">
    <source>
        <dbReference type="ARBA" id="ARBA00022723"/>
    </source>
</evidence>
<keyword evidence="12 16" id="KW-0443">Lipid metabolism</keyword>
<feature type="transmembrane region" description="Helical" evidence="18">
    <location>
        <begin position="81"/>
        <end position="102"/>
    </location>
</feature>
<dbReference type="PROSITE" id="PS00379">
    <property type="entry name" value="CDP_ALCOHOL_P_TRANSF"/>
    <property type="match status" value="1"/>
</dbReference>
<comment type="caution">
    <text evidence="19">The sequence shown here is derived from an EMBL/GenBank/DDBJ whole genome shotgun (WGS) entry which is preliminary data.</text>
</comment>
<evidence type="ECO:0000256" key="15">
    <source>
        <dbReference type="ARBA" id="ARBA00023264"/>
    </source>
</evidence>
<keyword evidence="10" id="KW-0460">Magnesium</keyword>
<evidence type="ECO:0000256" key="4">
    <source>
        <dbReference type="ARBA" id="ARBA00010441"/>
    </source>
</evidence>
<evidence type="ECO:0000256" key="8">
    <source>
        <dbReference type="ARBA" id="ARBA00022692"/>
    </source>
</evidence>
<gene>
    <name evidence="19" type="ORF">A3Q56_05839</name>
</gene>
<keyword evidence="13 16" id="KW-0472">Membrane</keyword>
<dbReference type="GO" id="GO:0006661">
    <property type="term" value="P:phosphatidylinositol biosynthetic process"/>
    <property type="evidence" value="ECO:0007669"/>
    <property type="project" value="TreeGrafter"/>
</dbReference>
<keyword evidence="6 16" id="KW-0444">Lipid biosynthesis</keyword>
<evidence type="ECO:0000256" key="2">
    <source>
        <dbReference type="ARBA" id="ARBA00001946"/>
    </source>
</evidence>
<evidence type="ECO:0000256" key="6">
    <source>
        <dbReference type="ARBA" id="ARBA00022516"/>
    </source>
</evidence>
<evidence type="ECO:0000256" key="3">
    <source>
        <dbReference type="ARBA" id="ARBA00004141"/>
    </source>
</evidence>
<keyword evidence="8 18" id="KW-0812">Transmembrane</keyword>
<evidence type="ECO:0000256" key="17">
    <source>
        <dbReference type="RuleBase" id="RU003750"/>
    </source>
</evidence>
<keyword evidence="11 18" id="KW-1133">Transmembrane helix</keyword>